<dbReference type="AlphaFoldDB" id="A0AAE2YQS5"/>
<keyword evidence="3" id="KW-1185">Reference proteome</keyword>
<accession>A0AAE2YQS5</accession>
<evidence type="ECO:0000313" key="3">
    <source>
        <dbReference type="Proteomes" id="UP001197378"/>
    </source>
</evidence>
<sequence length="87" mass="9925">MMMSRDIVPHPLLTTITHVELIQSGIMEKGKEKWNCGEGKRKVELGERKRKVELGGREKKEVYPFFFSHHPHTTTTPPHRICAGSTG</sequence>
<comment type="caution">
    <text evidence="2">The sequence shown here is derived from an EMBL/GenBank/DDBJ whole genome shotgun (WGS) entry which is preliminary data.</text>
</comment>
<gene>
    <name evidence="2" type="ORF">HFQ13_08755</name>
</gene>
<reference evidence="2" key="1">
    <citation type="journal article" date="2021" name="ISME J.">
        <title>Genomic evolution of the class Acidithiobacillia: deep-branching Proteobacteria living in extreme acidic conditions.</title>
        <authorList>
            <person name="Moya-Beltran A."/>
            <person name="Beard S."/>
            <person name="Rojas-Villalobos C."/>
            <person name="Issotta F."/>
            <person name="Gallardo Y."/>
            <person name="Ulloa R."/>
            <person name="Giaveno A."/>
            <person name="Degli Esposti M."/>
            <person name="Johnson D.B."/>
            <person name="Quatrini R."/>
        </authorList>
    </citation>
    <scope>NUCLEOTIDE SEQUENCE</scope>
    <source>
        <strain evidence="2">VAN18-1</strain>
    </source>
</reference>
<feature type="region of interest" description="Disordered" evidence="1">
    <location>
        <begin position="68"/>
        <end position="87"/>
    </location>
</feature>
<evidence type="ECO:0000256" key="1">
    <source>
        <dbReference type="SAM" id="MobiDB-lite"/>
    </source>
</evidence>
<evidence type="ECO:0000313" key="2">
    <source>
        <dbReference type="EMBL" id="MBU2788291.1"/>
    </source>
</evidence>
<organism evidence="2 3">
    <name type="scientific">Igneacidithiobacillus copahuensis</name>
    <dbReference type="NCBI Taxonomy" id="2724909"/>
    <lineage>
        <taxon>Bacteria</taxon>
        <taxon>Pseudomonadati</taxon>
        <taxon>Pseudomonadota</taxon>
        <taxon>Acidithiobacillia</taxon>
        <taxon>Acidithiobacillales</taxon>
        <taxon>Acidithiobacillaceae</taxon>
        <taxon>Igneacidithiobacillus</taxon>
    </lineage>
</organism>
<proteinExistence type="predicted"/>
<feature type="compositionally biased region" description="Low complexity" evidence="1">
    <location>
        <begin position="68"/>
        <end position="79"/>
    </location>
</feature>
<dbReference type="Proteomes" id="UP001197378">
    <property type="component" value="Unassembled WGS sequence"/>
</dbReference>
<dbReference type="RefSeq" id="WP_215885601.1">
    <property type="nucleotide sequence ID" value="NZ_JAAXYO010000132.1"/>
</dbReference>
<dbReference type="EMBL" id="JAAXYO010000132">
    <property type="protein sequence ID" value="MBU2788291.1"/>
    <property type="molecule type" value="Genomic_DNA"/>
</dbReference>
<protein>
    <submittedName>
        <fullName evidence="2">Uncharacterized protein</fullName>
    </submittedName>
</protein>
<name>A0AAE2YQS5_9PROT</name>